<evidence type="ECO:0000256" key="1">
    <source>
        <dbReference type="SAM" id="MobiDB-lite"/>
    </source>
</evidence>
<feature type="region of interest" description="Disordered" evidence="1">
    <location>
        <begin position="1"/>
        <end position="25"/>
    </location>
</feature>
<name>A0A9W7FVB1_9STRA</name>
<keyword evidence="3" id="KW-1185">Reference proteome</keyword>
<proteinExistence type="predicted"/>
<feature type="region of interest" description="Disordered" evidence="1">
    <location>
        <begin position="122"/>
        <end position="145"/>
    </location>
</feature>
<organism evidence="2 3">
    <name type="scientific">Triparma laevis f. longispina</name>
    <dbReference type="NCBI Taxonomy" id="1714387"/>
    <lineage>
        <taxon>Eukaryota</taxon>
        <taxon>Sar</taxon>
        <taxon>Stramenopiles</taxon>
        <taxon>Ochrophyta</taxon>
        <taxon>Bolidophyceae</taxon>
        <taxon>Parmales</taxon>
        <taxon>Triparmaceae</taxon>
        <taxon>Triparma</taxon>
    </lineage>
</organism>
<dbReference type="Proteomes" id="UP001165122">
    <property type="component" value="Unassembled WGS sequence"/>
</dbReference>
<evidence type="ECO:0000313" key="2">
    <source>
        <dbReference type="EMBL" id="GMI18691.1"/>
    </source>
</evidence>
<feature type="compositionally biased region" description="Polar residues" evidence="1">
    <location>
        <begin position="189"/>
        <end position="198"/>
    </location>
</feature>
<dbReference type="OrthoDB" id="10420293at2759"/>
<dbReference type="AlphaFoldDB" id="A0A9W7FVB1"/>
<gene>
    <name evidence="2" type="ORF">TrLO_g2170</name>
</gene>
<sequence length="198" mass="22379">MTTQFAHTRGHVFPAPSQPNTWRSNKSTRADLRKECDNHLNDFYAAPLERSYLEEDTTMTNLIEDNMELTFMEEEWEECSLADSEVSFEMIDEELPEGTPKSFKDVLLSGLIEGQFVNDLPKTASPNPWGSPPAPPAVVSQPSSFNSVGELGLRADAELIWEDSKSRGAKNKQRDAVRKSKDKEKKDQQNLQGSCRKR</sequence>
<dbReference type="EMBL" id="BRXW01000343">
    <property type="protein sequence ID" value="GMI18691.1"/>
    <property type="molecule type" value="Genomic_DNA"/>
</dbReference>
<evidence type="ECO:0000313" key="3">
    <source>
        <dbReference type="Proteomes" id="UP001165122"/>
    </source>
</evidence>
<reference evidence="3" key="1">
    <citation type="journal article" date="2023" name="Commun. Biol.">
        <title>Genome analysis of Parmales, the sister group of diatoms, reveals the evolutionary specialization of diatoms from phago-mixotrophs to photoautotrophs.</title>
        <authorList>
            <person name="Ban H."/>
            <person name="Sato S."/>
            <person name="Yoshikawa S."/>
            <person name="Yamada K."/>
            <person name="Nakamura Y."/>
            <person name="Ichinomiya M."/>
            <person name="Sato N."/>
            <person name="Blanc-Mathieu R."/>
            <person name="Endo H."/>
            <person name="Kuwata A."/>
            <person name="Ogata H."/>
        </authorList>
    </citation>
    <scope>NUCLEOTIDE SEQUENCE [LARGE SCALE GENOMIC DNA]</scope>
    <source>
        <strain evidence="3">NIES 3700</strain>
    </source>
</reference>
<protein>
    <submittedName>
        <fullName evidence="2">Uncharacterized protein</fullName>
    </submittedName>
</protein>
<accession>A0A9W7FVB1</accession>
<feature type="compositionally biased region" description="Basic and acidic residues" evidence="1">
    <location>
        <begin position="162"/>
        <end position="188"/>
    </location>
</feature>
<feature type="region of interest" description="Disordered" evidence="1">
    <location>
        <begin position="162"/>
        <end position="198"/>
    </location>
</feature>
<comment type="caution">
    <text evidence="2">The sequence shown here is derived from an EMBL/GenBank/DDBJ whole genome shotgun (WGS) entry which is preliminary data.</text>
</comment>